<evidence type="ECO:0000256" key="1">
    <source>
        <dbReference type="SAM" id="MobiDB-lite"/>
    </source>
</evidence>
<feature type="region of interest" description="Disordered" evidence="1">
    <location>
        <begin position="1"/>
        <end position="22"/>
    </location>
</feature>
<organism evidence="3 4">
    <name type="scientific">Fusarium solani</name>
    <name type="common">Filamentous fungus</name>
    <dbReference type="NCBI Taxonomy" id="169388"/>
    <lineage>
        <taxon>Eukaryota</taxon>
        <taxon>Fungi</taxon>
        <taxon>Dikarya</taxon>
        <taxon>Ascomycota</taxon>
        <taxon>Pezizomycotina</taxon>
        <taxon>Sordariomycetes</taxon>
        <taxon>Hypocreomycetidae</taxon>
        <taxon>Hypocreales</taxon>
        <taxon>Nectriaceae</taxon>
        <taxon>Fusarium</taxon>
        <taxon>Fusarium solani species complex</taxon>
    </lineage>
</organism>
<evidence type="ECO:0000256" key="2">
    <source>
        <dbReference type="SAM" id="Phobius"/>
    </source>
</evidence>
<feature type="compositionally biased region" description="Basic and acidic residues" evidence="1">
    <location>
        <begin position="1"/>
        <end position="16"/>
    </location>
</feature>
<comment type="caution">
    <text evidence="3">The sequence shown here is derived from an EMBL/GenBank/DDBJ whole genome shotgun (WGS) entry which is preliminary data.</text>
</comment>
<name>A0A9P9RBW3_FUSSL</name>
<accession>A0A9P9RBW3</accession>
<gene>
    <name evidence="3" type="ORF">B0J15DRAFT_113083</name>
</gene>
<keyword evidence="2" id="KW-0472">Membrane</keyword>
<feature type="transmembrane region" description="Helical" evidence="2">
    <location>
        <begin position="180"/>
        <end position="199"/>
    </location>
</feature>
<evidence type="ECO:0000313" key="4">
    <source>
        <dbReference type="Proteomes" id="UP000736672"/>
    </source>
</evidence>
<dbReference type="AlphaFoldDB" id="A0A9P9RBW3"/>
<evidence type="ECO:0000313" key="3">
    <source>
        <dbReference type="EMBL" id="KAH7273876.1"/>
    </source>
</evidence>
<keyword evidence="2" id="KW-1133">Transmembrane helix</keyword>
<sequence>MRRGKRNETLKSDATRRPARMNAQWLGPAPREAIPTCPSLAFVSLGQIPDDLCSPQTPQLIDQPPCDYGLSIGQGTGPKTARRQLVWHLSVPWQQPTTMSDFLCVSMYCRQVLLCDGVHRNALYLIASYSRGLALPCLALRGRWRLSWSLRLGSRPPHTPPVQVPYQLIMDALWSRLSDAIFAWGTICFPAPVFFFILAF</sequence>
<proteinExistence type="predicted"/>
<dbReference type="EMBL" id="JAGTJS010000002">
    <property type="protein sequence ID" value="KAH7273876.1"/>
    <property type="molecule type" value="Genomic_DNA"/>
</dbReference>
<reference evidence="3" key="1">
    <citation type="journal article" date="2021" name="Nat. Commun.">
        <title>Genetic determinants of endophytism in the Arabidopsis root mycobiome.</title>
        <authorList>
            <person name="Mesny F."/>
            <person name="Miyauchi S."/>
            <person name="Thiergart T."/>
            <person name="Pickel B."/>
            <person name="Atanasova L."/>
            <person name="Karlsson M."/>
            <person name="Huettel B."/>
            <person name="Barry K.W."/>
            <person name="Haridas S."/>
            <person name="Chen C."/>
            <person name="Bauer D."/>
            <person name="Andreopoulos W."/>
            <person name="Pangilinan J."/>
            <person name="LaButti K."/>
            <person name="Riley R."/>
            <person name="Lipzen A."/>
            <person name="Clum A."/>
            <person name="Drula E."/>
            <person name="Henrissat B."/>
            <person name="Kohler A."/>
            <person name="Grigoriev I.V."/>
            <person name="Martin F.M."/>
            <person name="Hacquard S."/>
        </authorList>
    </citation>
    <scope>NUCLEOTIDE SEQUENCE</scope>
    <source>
        <strain evidence="3">FSSC 5 MPI-SDFR-AT-0091</strain>
    </source>
</reference>
<dbReference type="Proteomes" id="UP000736672">
    <property type="component" value="Unassembled WGS sequence"/>
</dbReference>
<keyword evidence="2" id="KW-0812">Transmembrane</keyword>
<keyword evidence="4" id="KW-1185">Reference proteome</keyword>
<protein>
    <submittedName>
        <fullName evidence="3">Uncharacterized protein</fullName>
    </submittedName>
</protein>